<gene>
    <name evidence="2" type="ordered locus">Mmwyl1_0983</name>
</gene>
<keyword evidence="1" id="KW-0472">Membrane</keyword>
<feature type="transmembrane region" description="Helical" evidence="1">
    <location>
        <begin position="44"/>
        <end position="67"/>
    </location>
</feature>
<dbReference type="STRING" id="400668.Mmwyl1_0983"/>
<sequence>MKTYELKKGKIMGLILGPLLIFWIIAAGFSIYMGNTLLEDGQSFIAYLIVVITTLVYVLLNLVIRFGNKKELWAFEIPFFFVTNKISLFLYGLSLCLYILRGAPPDQEYANGLIFIINATVTFSAIIGTFSNDVFMKTFEIKRTH</sequence>
<dbReference type="eggNOG" id="ENOG5033FUG">
    <property type="taxonomic scope" value="Bacteria"/>
</dbReference>
<accession>A6VTY5</accession>
<feature type="transmembrane region" description="Helical" evidence="1">
    <location>
        <begin position="79"/>
        <end position="100"/>
    </location>
</feature>
<protein>
    <submittedName>
        <fullName evidence="2">Uncharacterized protein</fullName>
    </submittedName>
</protein>
<evidence type="ECO:0000313" key="2">
    <source>
        <dbReference type="EMBL" id="ABR69914.1"/>
    </source>
</evidence>
<proteinExistence type="predicted"/>
<keyword evidence="1" id="KW-1133">Transmembrane helix</keyword>
<dbReference type="AlphaFoldDB" id="A6VTY5"/>
<evidence type="ECO:0000256" key="1">
    <source>
        <dbReference type="SAM" id="Phobius"/>
    </source>
</evidence>
<dbReference type="KEGG" id="mmw:Mmwyl1_0983"/>
<organism evidence="2">
    <name type="scientific">Marinomonas sp. (strain MWYL1)</name>
    <dbReference type="NCBI Taxonomy" id="400668"/>
    <lineage>
        <taxon>Bacteria</taxon>
        <taxon>Pseudomonadati</taxon>
        <taxon>Pseudomonadota</taxon>
        <taxon>Gammaproteobacteria</taxon>
        <taxon>Oceanospirillales</taxon>
        <taxon>Oceanospirillaceae</taxon>
        <taxon>Marinomonas</taxon>
    </lineage>
</organism>
<reference evidence="2" key="1">
    <citation type="submission" date="2007-06" db="EMBL/GenBank/DDBJ databases">
        <title>Complete sequence of Marinomonas sp. MWYL1.</title>
        <authorList>
            <consortium name="US DOE Joint Genome Institute"/>
            <person name="Copeland A."/>
            <person name="Lucas S."/>
            <person name="Lapidus A."/>
            <person name="Barry K."/>
            <person name="Glavina del Rio T."/>
            <person name="Dalin E."/>
            <person name="Tice H."/>
            <person name="Pitluck S."/>
            <person name="Kiss H."/>
            <person name="Brettin T."/>
            <person name="Bruce D."/>
            <person name="Detter J.C."/>
            <person name="Han C."/>
            <person name="Schmutz J."/>
            <person name="Larimer F."/>
            <person name="Land M."/>
            <person name="Hauser L."/>
            <person name="Kyrpides N."/>
            <person name="Kim E."/>
            <person name="Johnston A.W.B."/>
            <person name="Todd J.D."/>
            <person name="Rogers R."/>
            <person name="Wexler M."/>
            <person name="Bond P.L."/>
            <person name="Li Y."/>
            <person name="Richardson P."/>
        </authorList>
    </citation>
    <scope>NUCLEOTIDE SEQUENCE [LARGE SCALE GENOMIC DNA]</scope>
    <source>
        <strain evidence="2">MWYL1</strain>
    </source>
</reference>
<keyword evidence="1" id="KW-0812">Transmembrane</keyword>
<dbReference type="HOGENOM" id="CLU_139723_0_0_6"/>
<feature type="transmembrane region" description="Helical" evidence="1">
    <location>
        <begin position="112"/>
        <end position="135"/>
    </location>
</feature>
<dbReference type="OrthoDB" id="6106703at2"/>
<name>A6VTY5_MARMS</name>
<dbReference type="EMBL" id="CP000749">
    <property type="protein sequence ID" value="ABR69914.1"/>
    <property type="molecule type" value="Genomic_DNA"/>
</dbReference>
<feature type="transmembrane region" description="Helical" evidence="1">
    <location>
        <begin position="12"/>
        <end position="32"/>
    </location>
</feature>